<proteinExistence type="predicted"/>
<dbReference type="EMBL" id="LAZR01013950">
    <property type="protein sequence ID" value="KKM19599.1"/>
    <property type="molecule type" value="Genomic_DNA"/>
</dbReference>
<gene>
    <name evidence="1" type="ORF">LCGC14_1653960</name>
</gene>
<name>A0A0F9IIM5_9ZZZZ</name>
<organism evidence="1">
    <name type="scientific">marine sediment metagenome</name>
    <dbReference type="NCBI Taxonomy" id="412755"/>
    <lineage>
        <taxon>unclassified sequences</taxon>
        <taxon>metagenomes</taxon>
        <taxon>ecological metagenomes</taxon>
    </lineage>
</organism>
<evidence type="ECO:0000313" key="1">
    <source>
        <dbReference type="EMBL" id="KKM19599.1"/>
    </source>
</evidence>
<accession>A0A0F9IIM5</accession>
<comment type="caution">
    <text evidence="1">The sequence shown here is derived from an EMBL/GenBank/DDBJ whole genome shotgun (WGS) entry which is preliminary data.</text>
</comment>
<dbReference type="AlphaFoldDB" id="A0A0F9IIM5"/>
<protein>
    <submittedName>
        <fullName evidence="1">Uncharacterized protein</fullName>
    </submittedName>
</protein>
<reference evidence="1" key="1">
    <citation type="journal article" date="2015" name="Nature">
        <title>Complex archaea that bridge the gap between prokaryotes and eukaryotes.</title>
        <authorList>
            <person name="Spang A."/>
            <person name="Saw J.H."/>
            <person name="Jorgensen S.L."/>
            <person name="Zaremba-Niedzwiedzka K."/>
            <person name="Martijn J."/>
            <person name="Lind A.E."/>
            <person name="van Eijk R."/>
            <person name="Schleper C."/>
            <person name="Guy L."/>
            <person name="Ettema T.J."/>
        </authorList>
    </citation>
    <scope>NUCLEOTIDE SEQUENCE</scope>
</reference>
<sequence length="118" mass="13108">MAESRLNVSLKSRVLSVKVWQALRAEAVYPFSPRIREILAHQTATAPGMPPLIGLMALRQALAQAPDSPLLRIKLVLVRLAYGDRRGARESAEDFARRFPKLPEARQLLDLTAGKARP</sequence>